<evidence type="ECO:0000256" key="5">
    <source>
        <dbReference type="ARBA" id="ARBA00022622"/>
    </source>
</evidence>
<dbReference type="CDD" id="cd00010">
    <property type="entry name" value="AAI_LTSS"/>
    <property type="match status" value="1"/>
</dbReference>
<reference evidence="15" key="1">
    <citation type="submission" date="2025-08" db="UniProtKB">
        <authorList>
            <consortium name="RefSeq"/>
        </authorList>
    </citation>
    <scope>IDENTIFICATION</scope>
</reference>
<dbReference type="GO" id="GO:0098552">
    <property type="term" value="C:side of membrane"/>
    <property type="evidence" value="ECO:0007669"/>
    <property type="project" value="UniProtKB-KW"/>
</dbReference>
<keyword evidence="6 12" id="KW-0732">Signal</keyword>
<feature type="compositionally biased region" description="Low complexity" evidence="11">
    <location>
        <begin position="122"/>
        <end position="144"/>
    </location>
</feature>
<keyword evidence="5" id="KW-0336">GPI-anchor</keyword>
<gene>
    <name evidence="15" type="primary">LOC105165362</name>
</gene>
<keyword evidence="5" id="KW-0472">Membrane</keyword>
<evidence type="ECO:0000256" key="7">
    <source>
        <dbReference type="ARBA" id="ARBA00023121"/>
    </source>
</evidence>
<dbReference type="Gene3D" id="1.10.110.10">
    <property type="entry name" value="Plant lipid-transfer and hydrophobic proteins"/>
    <property type="match status" value="1"/>
</dbReference>
<dbReference type="InParanoid" id="A0A6I9TI27"/>
<evidence type="ECO:0000256" key="11">
    <source>
        <dbReference type="SAM" id="MobiDB-lite"/>
    </source>
</evidence>
<protein>
    <submittedName>
        <fullName evidence="15">Non-specific lipid-transfer protein-like protein At2g13820</fullName>
    </submittedName>
</protein>
<dbReference type="KEGG" id="sind:105165362"/>
<organism evidence="14 15">
    <name type="scientific">Sesamum indicum</name>
    <name type="common">Oriental sesame</name>
    <name type="synonym">Sesamum orientale</name>
    <dbReference type="NCBI Taxonomy" id="4182"/>
    <lineage>
        <taxon>Eukaryota</taxon>
        <taxon>Viridiplantae</taxon>
        <taxon>Streptophyta</taxon>
        <taxon>Embryophyta</taxon>
        <taxon>Tracheophyta</taxon>
        <taxon>Spermatophyta</taxon>
        <taxon>Magnoliopsida</taxon>
        <taxon>eudicotyledons</taxon>
        <taxon>Gunneridae</taxon>
        <taxon>Pentapetalae</taxon>
        <taxon>asterids</taxon>
        <taxon>lamiids</taxon>
        <taxon>Lamiales</taxon>
        <taxon>Pedaliaceae</taxon>
        <taxon>Sesamum</taxon>
    </lineage>
</organism>
<dbReference type="PANTHER" id="PTHR33044">
    <property type="entry name" value="BIFUNCTIONAL INHIBITOR/LIPID-TRANSFER PROTEIN/SEED STORAGE 2S ALBUMIN SUPERFAMILY PROTEIN-RELATED"/>
    <property type="match status" value="1"/>
</dbReference>
<evidence type="ECO:0000256" key="9">
    <source>
        <dbReference type="ARBA" id="ARBA00023180"/>
    </source>
</evidence>
<evidence type="ECO:0000256" key="2">
    <source>
        <dbReference type="ARBA" id="ARBA00009748"/>
    </source>
</evidence>
<dbReference type="PRINTS" id="PR00382">
    <property type="entry name" value="LIPIDTRNSFER"/>
</dbReference>
<evidence type="ECO:0000256" key="10">
    <source>
        <dbReference type="ARBA" id="ARBA00023288"/>
    </source>
</evidence>
<dbReference type="FunFam" id="1.10.110.10:FF:000001">
    <property type="entry name" value="Bifunctional inhibitor/lipid-transfer protein/seed storage 2S albumin superfamily protein"/>
    <property type="match status" value="1"/>
</dbReference>
<feature type="region of interest" description="Disordered" evidence="11">
    <location>
        <begin position="113"/>
        <end position="159"/>
    </location>
</feature>
<dbReference type="InterPro" id="IPR000528">
    <property type="entry name" value="Plant_nsLTP"/>
</dbReference>
<evidence type="ECO:0000256" key="12">
    <source>
        <dbReference type="SAM" id="SignalP"/>
    </source>
</evidence>
<evidence type="ECO:0000256" key="1">
    <source>
        <dbReference type="ARBA" id="ARBA00004609"/>
    </source>
</evidence>
<feature type="domain" description="Bifunctional inhibitor/plant lipid transfer protein/seed storage helical" evidence="13">
    <location>
        <begin position="28"/>
        <end position="105"/>
    </location>
</feature>
<keyword evidence="4" id="KW-1003">Cell membrane</keyword>
<dbReference type="InterPro" id="IPR016140">
    <property type="entry name" value="Bifunc_inhib/LTP/seed_store"/>
</dbReference>
<sequence>MATTKYEMVLVVIFAFMLCREATAQSSCSSTIMSLSSCLNYVTGNTSTPSASCCSSLAGVVQSQPRCLCPLLTGGGSSLGIAINQTLALALPAVCSVQTPPVSQCNAVANGPAGAPAPSPLSSPTDASTEPAETPATTTIPESTGSKTVPSTNTGTSGGSSITSSIQLSAFTLFIATWAANTIKF</sequence>
<evidence type="ECO:0000313" key="15">
    <source>
        <dbReference type="RefSeq" id="XP_011082645.1"/>
    </source>
</evidence>
<dbReference type="InterPro" id="IPR036312">
    <property type="entry name" value="Bifun_inhib/LTP/seed_sf"/>
</dbReference>
<keyword evidence="3" id="KW-0813">Transport</keyword>
<dbReference type="Pfam" id="PF14368">
    <property type="entry name" value="LTP_2"/>
    <property type="match status" value="1"/>
</dbReference>
<dbReference type="SUPFAM" id="SSF47699">
    <property type="entry name" value="Bifunctional inhibitor/lipid-transfer protein/seed storage 2S albumin"/>
    <property type="match status" value="1"/>
</dbReference>
<dbReference type="OrthoDB" id="911994at2759"/>
<dbReference type="GO" id="GO:0008289">
    <property type="term" value="F:lipid binding"/>
    <property type="evidence" value="ECO:0007669"/>
    <property type="project" value="UniProtKB-KW"/>
</dbReference>
<keyword evidence="8" id="KW-1015">Disulfide bond</keyword>
<dbReference type="Proteomes" id="UP000504604">
    <property type="component" value="Linkage group LG6"/>
</dbReference>
<evidence type="ECO:0000313" key="14">
    <source>
        <dbReference type="Proteomes" id="UP000504604"/>
    </source>
</evidence>
<feature type="signal peptide" evidence="12">
    <location>
        <begin position="1"/>
        <end position="24"/>
    </location>
</feature>
<dbReference type="Gramene" id="SIN_1012857.t">
    <property type="protein sequence ID" value="SIN_1012857.t"/>
    <property type="gene ID" value="SIN_1012857"/>
</dbReference>
<keyword evidence="9" id="KW-0325">Glycoprotein</keyword>
<proteinExistence type="inferred from homology"/>
<dbReference type="SMART" id="SM00499">
    <property type="entry name" value="AAI"/>
    <property type="match status" value="1"/>
</dbReference>
<evidence type="ECO:0000256" key="6">
    <source>
        <dbReference type="ARBA" id="ARBA00022729"/>
    </source>
</evidence>
<name>A0A6I9TI27_SESIN</name>
<accession>A0A6I9TI27</accession>
<keyword evidence="14" id="KW-1185">Reference proteome</keyword>
<dbReference type="GO" id="GO:0005886">
    <property type="term" value="C:plasma membrane"/>
    <property type="evidence" value="ECO:0007669"/>
    <property type="project" value="UniProtKB-SubCell"/>
</dbReference>
<comment type="subcellular location">
    <subcellularLocation>
        <location evidence="1">Cell membrane</location>
        <topology evidence="1">Lipid-anchor</topology>
        <topology evidence="1">GPI-anchor</topology>
    </subcellularLocation>
</comment>
<keyword evidence="10" id="KW-0449">Lipoprotein</keyword>
<keyword evidence="7" id="KW-0446">Lipid-binding</keyword>
<dbReference type="AlphaFoldDB" id="A0A6I9TI27"/>
<evidence type="ECO:0000256" key="4">
    <source>
        <dbReference type="ARBA" id="ARBA00022475"/>
    </source>
</evidence>
<dbReference type="GO" id="GO:0006869">
    <property type="term" value="P:lipid transport"/>
    <property type="evidence" value="ECO:0007669"/>
    <property type="project" value="InterPro"/>
</dbReference>
<dbReference type="RefSeq" id="XP_011082645.1">
    <property type="nucleotide sequence ID" value="XM_011084343.2"/>
</dbReference>
<evidence type="ECO:0000259" key="13">
    <source>
        <dbReference type="SMART" id="SM00499"/>
    </source>
</evidence>
<dbReference type="InterPro" id="IPR043325">
    <property type="entry name" value="LTSS"/>
</dbReference>
<comment type="similarity">
    <text evidence="2">Belongs to the plant LTP family.</text>
</comment>
<feature type="chain" id="PRO_5026801948" evidence="12">
    <location>
        <begin position="25"/>
        <end position="185"/>
    </location>
</feature>
<evidence type="ECO:0000256" key="8">
    <source>
        <dbReference type="ARBA" id="ARBA00023157"/>
    </source>
</evidence>
<dbReference type="GeneID" id="105165362"/>
<evidence type="ECO:0000256" key="3">
    <source>
        <dbReference type="ARBA" id="ARBA00022448"/>
    </source>
</evidence>